<dbReference type="Proteomes" id="UP000272729">
    <property type="component" value="Unassembled WGS sequence"/>
</dbReference>
<evidence type="ECO:0000313" key="3">
    <source>
        <dbReference type="Proteomes" id="UP000272729"/>
    </source>
</evidence>
<evidence type="ECO:0000313" key="2">
    <source>
        <dbReference type="EMBL" id="RKT67831.1"/>
    </source>
</evidence>
<accession>A0A495X107</accession>
<feature type="region of interest" description="Disordered" evidence="1">
    <location>
        <begin position="1"/>
        <end position="20"/>
    </location>
</feature>
<organism evidence="2 3">
    <name type="scientific">Saccharothrix variisporea</name>
    <dbReference type="NCBI Taxonomy" id="543527"/>
    <lineage>
        <taxon>Bacteria</taxon>
        <taxon>Bacillati</taxon>
        <taxon>Actinomycetota</taxon>
        <taxon>Actinomycetes</taxon>
        <taxon>Pseudonocardiales</taxon>
        <taxon>Pseudonocardiaceae</taxon>
        <taxon>Saccharothrix</taxon>
    </lineage>
</organism>
<protein>
    <submittedName>
        <fullName evidence="2">Uncharacterized protein</fullName>
    </submittedName>
</protein>
<sequence length="287" mass="30056">MNADDDPEVEQEASADNGSTVIQSGRDTLIAGRDLHHNSATVAGAIGIGGAAVGSAVGTGIGAVAANSATAGTTTATGLGGVVTTKMIVAGALVAATTAGVGGYAAYQHYTCDSFFGTRTAKDVIDTAREKFTDARFSFDFRTGSGFTMDGYIDNARPAASLHSRIADITTDIVYLDNAAYFRLADEPWTKVDVEAWQDPQVSQGNPVKTVEYLASSGDATQSNCELQGTFDSRMLLPTRPETTIPFHAKVDPSGRLVHLTVVLPDQDTADWDIHDYGTTVEVTAPI</sequence>
<dbReference type="RefSeq" id="WP_121218397.1">
    <property type="nucleotide sequence ID" value="NZ_JBIUBA010000030.1"/>
</dbReference>
<proteinExistence type="predicted"/>
<comment type="caution">
    <text evidence="2">The sequence shown here is derived from an EMBL/GenBank/DDBJ whole genome shotgun (WGS) entry which is preliminary data.</text>
</comment>
<dbReference type="EMBL" id="RBXR01000001">
    <property type="protein sequence ID" value="RKT67831.1"/>
    <property type="molecule type" value="Genomic_DNA"/>
</dbReference>
<keyword evidence="3" id="KW-1185">Reference proteome</keyword>
<dbReference type="Gene3D" id="2.50.20.20">
    <property type="match status" value="1"/>
</dbReference>
<name>A0A495X107_9PSEU</name>
<dbReference type="OrthoDB" id="3359779at2"/>
<evidence type="ECO:0000256" key="1">
    <source>
        <dbReference type="SAM" id="MobiDB-lite"/>
    </source>
</evidence>
<gene>
    <name evidence="2" type="ORF">DFJ66_1007</name>
</gene>
<feature type="compositionally biased region" description="Acidic residues" evidence="1">
    <location>
        <begin position="1"/>
        <end position="13"/>
    </location>
</feature>
<reference evidence="2 3" key="1">
    <citation type="submission" date="2018-10" db="EMBL/GenBank/DDBJ databases">
        <title>Sequencing the genomes of 1000 actinobacteria strains.</title>
        <authorList>
            <person name="Klenk H.-P."/>
        </authorList>
    </citation>
    <scope>NUCLEOTIDE SEQUENCE [LARGE SCALE GENOMIC DNA]</scope>
    <source>
        <strain evidence="2 3">DSM 43911</strain>
    </source>
</reference>
<dbReference type="AlphaFoldDB" id="A0A495X107"/>